<dbReference type="PROSITE" id="PS51203">
    <property type="entry name" value="CS"/>
    <property type="match status" value="1"/>
</dbReference>
<dbReference type="CDD" id="cd06466">
    <property type="entry name" value="p23_CS_SGT1_like"/>
    <property type="match status" value="1"/>
</dbReference>
<feature type="compositionally biased region" description="Basic and acidic residues" evidence="2">
    <location>
        <begin position="153"/>
        <end position="162"/>
    </location>
</feature>
<feature type="domain" description="CS" evidence="4">
    <location>
        <begin position="183"/>
        <end position="275"/>
    </location>
</feature>
<evidence type="ECO:0000313" key="6">
    <source>
        <dbReference type="Proteomes" id="UP000254866"/>
    </source>
</evidence>
<dbReference type="Proteomes" id="UP000254866">
    <property type="component" value="Unassembled WGS sequence"/>
</dbReference>
<feature type="region of interest" description="Disordered" evidence="2">
    <location>
        <begin position="357"/>
        <end position="393"/>
    </location>
</feature>
<dbReference type="RefSeq" id="XP_031871339.1">
    <property type="nucleotide sequence ID" value="XM_032011646.1"/>
</dbReference>
<accession>A0A370TT49</accession>
<feature type="compositionally biased region" description="Polar residues" evidence="2">
    <location>
        <begin position="274"/>
        <end position="288"/>
    </location>
</feature>
<feature type="compositionally biased region" description="Basic and acidic residues" evidence="2">
    <location>
        <begin position="378"/>
        <end position="393"/>
    </location>
</feature>
<sequence length="393" mass="43179">MASDAARGKTALDKGDYPAAVTHLTAALKSSQSPLWLIQRSTAYQRIKEYDLALADADNAVLAAVSRSRRELIGTSQFRRAVALHGLGRFGDARLCLNWCNKYNEKEKGLTIWLAKIKQDYEDAGGDDAECNKTTVKEIPDKVEQVNTGEQNKGVKENKDSVAKQAKAPAPAVAATQTRTQTAKDIRHEWYQSTSAVTIEILAKGLPKESVEVTFEEGSLDVNFPLLAPGSTYNFSLNPLFSRIDPAKSSFRVTPHKVEIVLQKSTPGPKWSSLEGTENIQSTPSTDKTPAAATKPQTETTTAPAYPTSSRTGPKNWEKVLGDEKDDEIEEDDEVNGFFKKLYKDADPDTRRAMVKSFQESNGTSLSTSWGDVGSRTFETKPPEGLEAKKWES</sequence>
<feature type="domain" description="SGS" evidence="3">
    <location>
        <begin position="305"/>
        <end position="393"/>
    </location>
</feature>
<dbReference type="Gene3D" id="2.60.40.790">
    <property type="match status" value="1"/>
</dbReference>
<dbReference type="GeneID" id="43595872"/>
<gene>
    <name evidence="5" type="ORF">BP5553_03023</name>
</gene>
<comment type="caution">
    <text evidence="5">The sequence shown here is derived from an EMBL/GenBank/DDBJ whole genome shotgun (WGS) entry which is preliminary data.</text>
</comment>
<dbReference type="AlphaFoldDB" id="A0A370TT49"/>
<comment type="similarity">
    <text evidence="1">Belongs to the SGT1 family.</text>
</comment>
<reference evidence="5 6" key="1">
    <citation type="journal article" date="2018" name="IMA Fungus">
        <title>IMA Genome-F 9: Draft genome sequence of Annulohypoxylon stygium, Aspergillus mulundensis, Berkeleyomyces basicola (syn. Thielaviopsis basicola), Ceratocystis smalleyi, two Cercospora beticola strains, Coleophoma cylindrospora, Fusarium fracticaudum, Phialophora cf. hyalina, and Morchella septimelata.</title>
        <authorList>
            <person name="Wingfield B.D."/>
            <person name="Bills G.F."/>
            <person name="Dong Y."/>
            <person name="Huang W."/>
            <person name="Nel W.J."/>
            <person name="Swalarsk-Parry B.S."/>
            <person name="Vaghefi N."/>
            <person name="Wilken P.M."/>
            <person name="An Z."/>
            <person name="de Beer Z.W."/>
            <person name="De Vos L."/>
            <person name="Chen L."/>
            <person name="Duong T.A."/>
            <person name="Gao Y."/>
            <person name="Hammerbacher A."/>
            <person name="Kikkert J.R."/>
            <person name="Li Y."/>
            <person name="Li H."/>
            <person name="Li K."/>
            <person name="Li Q."/>
            <person name="Liu X."/>
            <person name="Ma X."/>
            <person name="Naidoo K."/>
            <person name="Pethybridge S.J."/>
            <person name="Sun J."/>
            <person name="Steenkamp E.T."/>
            <person name="van der Nest M.A."/>
            <person name="van Wyk S."/>
            <person name="Wingfield M.J."/>
            <person name="Xiong C."/>
            <person name="Yue Q."/>
            <person name="Zhang X."/>
        </authorList>
    </citation>
    <scope>NUCLEOTIDE SEQUENCE [LARGE SCALE GENOMIC DNA]</scope>
    <source>
        <strain evidence="5 6">BP 5553</strain>
    </source>
</reference>
<feature type="compositionally biased region" description="Polar residues" evidence="2">
    <location>
        <begin position="295"/>
        <end position="313"/>
    </location>
</feature>
<dbReference type="GO" id="GO:0051087">
    <property type="term" value="F:protein-folding chaperone binding"/>
    <property type="evidence" value="ECO:0007669"/>
    <property type="project" value="InterPro"/>
</dbReference>
<evidence type="ECO:0000256" key="1">
    <source>
        <dbReference type="ARBA" id="ARBA00008509"/>
    </source>
</evidence>
<feature type="region of interest" description="Disordered" evidence="2">
    <location>
        <begin position="148"/>
        <end position="179"/>
    </location>
</feature>
<dbReference type="InterPro" id="IPR007052">
    <property type="entry name" value="CS_dom"/>
</dbReference>
<keyword evidence="6" id="KW-1185">Reference proteome</keyword>
<feature type="compositionally biased region" description="Polar residues" evidence="2">
    <location>
        <begin position="358"/>
        <end position="370"/>
    </location>
</feature>
<evidence type="ECO:0000259" key="4">
    <source>
        <dbReference type="PROSITE" id="PS51203"/>
    </source>
</evidence>
<dbReference type="InterPro" id="IPR044563">
    <property type="entry name" value="Sgt1-like"/>
</dbReference>
<feature type="compositionally biased region" description="Low complexity" evidence="2">
    <location>
        <begin position="163"/>
        <end position="179"/>
    </location>
</feature>
<dbReference type="Pfam" id="PF04969">
    <property type="entry name" value="CS"/>
    <property type="match status" value="1"/>
</dbReference>
<organism evidence="5 6">
    <name type="scientific">Venustampulla echinocandica</name>
    <dbReference type="NCBI Taxonomy" id="2656787"/>
    <lineage>
        <taxon>Eukaryota</taxon>
        <taxon>Fungi</taxon>
        <taxon>Dikarya</taxon>
        <taxon>Ascomycota</taxon>
        <taxon>Pezizomycotina</taxon>
        <taxon>Leotiomycetes</taxon>
        <taxon>Helotiales</taxon>
        <taxon>Pleuroascaceae</taxon>
        <taxon>Venustampulla</taxon>
    </lineage>
</organism>
<dbReference type="PANTHER" id="PTHR45862">
    <property type="entry name" value="PROTEIN SGT1 HOMOLOG"/>
    <property type="match status" value="1"/>
</dbReference>
<dbReference type="STRING" id="2656787.A0A370TT49"/>
<evidence type="ECO:0000259" key="3">
    <source>
        <dbReference type="PROSITE" id="PS51048"/>
    </source>
</evidence>
<dbReference type="InterPro" id="IPR007699">
    <property type="entry name" value="SGS_dom"/>
</dbReference>
<evidence type="ECO:0000256" key="2">
    <source>
        <dbReference type="SAM" id="MobiDB-lite"/>
    </source>
</evidence>
<dbReference type="SUPFAM" id="SSF49764">
    <property type="entry name" value="HSP20-like chaperones"/>
    <property type="match status" value="1"/>
</dbReference>
<evidence type="ECO:0008006" key="7">
    <source>
        <dbReference type="Google" id="ProtNLM"/>
    </source>
</evidence>
<evidence type="ECO:0000313" key="5">
    <source>
        <dbReference type="EMBL" id="RDL38683.1"/>
    </source>
</evidence>
<name>A0A370TT49_9HELO</name>
<dbReference type="PROSITE" id="PS51048">
    <property type="entry name" value="SGS"/>
    <property type="match status" value="1"/>
</dbReference>
<proteinExistence type="inferred from homology"/>
<dbReference type="InterPro" id="IPR008978">
    <property type="entry name" value="HSP20-like_chaperone"/>
</dbReference>
<dbReference type="EMBL" id="NPIC01000002">
    <property type="protein sequence ID" value="RDL38683.1"/>
    <property type="molecule type" value="Genomic_DNA"/>
</dbReference>
<feature type="region of interest" description="Disordered" evidence="2">
    <location>
        <begin position="264"/>
        <end position="332"/>
    </location>
</feature>
<dbReference type="SUPFAM" id="SSF48452">
    <property type="entry name" value="TPR-like"/>
    <property type="match status" value="1"/>
</dbReference>
<dbReference type="Pfam" id="PF05002">
    <property type="entry name" value="SGS"/>
    <property type="match status" value="1"/>
</dbReference>
<dbReference type="OrthoDB" id="1898560at2759"/>
<dbReference type="Gene3D" id="1.25.40.10">
    <property type="entry name" value="Tetratricopeptide repeat domain"/>
    <property type="match status" value="1"/>
</dbReference>
<protein>
    <recommendedName>
        <fullName evidence="7">SGS-domain-containing protein</fullName>
    </recommendedName>
</protein>
<dbReference type="InterPro" id="IPR011990">
    <property type="entry name" value="TPR-like_helical_dom_sf"/>
</dbReference>